<name>A0AA35WC55_GEOBA</name>
<dbReference type="EMBL" id="CASHTH010000944">
    <property type="protein sequence ID" value="CAI8009310.1"/>
    <property type="molecule type" value="Genomic_DNA"/>
</dbReference>
<evidence type="ECO:0000256" key="3">
    <source>
        <dbReference type="ARBA" id="ARBA00022723"/>
    </source>
</evidence>
<dbReference type="Gene3D" id="3.90.180.10">
    <property type="entry name" value="Medium-chain alcohol dehydrogenases, catalytic domain"/>
    <property type="match status" value="2"/>
</dbReference>
<feature type="domain" description="Alcohol dehydrogenase-like N-terminal" evidence="7">
    <location>
        <begin position="58"/>
        <end position="102"/>
    </location>
</feature>
<evidence type="ECO:0000259" key="6">
    <source>
        <dbReference type="Pfam" id="PF00107"/>
    </source>
</evidence>
<keyword evidence="9" id="KW-1185">Reference proteome</keyword>
<dbReference type="AlphaFoldDB" id="A0AA35WC55"/>
<comment type="caution">
    <text evidence="8">The sequence shown here is derived from an EMBL/GenBank/DDBJ whole genome shotgun (WGS) entry which is preliminary data.</text>
</comment>
<dbReference type="InterPro" id="IPR013149">
    <property type="entry name" value="ADH-like_C"/>
</dbReference>
<dbReference type="Pfam" id="PF00107">
    <property type="entry name" value="ADH_zinc_N"/>
    <property type="match status" value="1"/>
</dbReference>
<sequence>MPRELIAPAQEQVAFREYESPPLQANEIRVKSQFGAAKHGSEMASYKGYAGPRGGYDSEYKVFQGNTSGMVRYPSGLGNICVGEVTEIGADITELEVGDRVFRHSSFREENVWGAAGVRKLPDGVPWQAATCLDPTDFALGAVRDGHVRIGDAVAVFGMGGIGLMALQLAKLAGAYPVIGVDPLELRRNVALECGADMVIDPTTDDAGLEIKKPPTSVVLMFVLNIAVIIRHYKRLSAA</sequence>
<comment type="similarity">
    <text evidence="2">Belongs to the zinc-containing alcohol dehydrogenase family.</text>
</comment>
<dbReference type="SUPFAM" id="SSF50129">
    <property type="entry name" value="GroES-like"/>
    <property type="match status" value="1"/>
</dbReference>
<evidence type="ECO:0000256" key="4">
    <source>
        <dbReference type="ARBA" id="ARBA00022833"/>
    </source>
</evidence>
<evidence type="ECO:0000256" key="1">
    <source>
        <dbReference type="ARBA" id="ARBA00001947"/>
    </source>
</evidence>
<comment type="cofactor">
    <cofactor evidence="1">
        <name>Zn(2+)</name>
        <dbReference type="ChEBI" id="CHEBI:29105"/>
    </cofactor>
</comment>
<keyword evidence="3" id="KW-0479">Metal-binding</keyword>
<evidence type="ECO:0000313" key="8">
    <source>
        <dbReference type="EMBL" id="CAI8009310.1"/>
    </source>
</evidence>
<dbReference type="InterPro" id="IPR011032">
    <property type="entry name" value="GroES-like_sf"/>
</dbReference>
<dbReference type="InterPro" id="IPR013154">
    <property type="entry name" value="ADH-like_N"/>
</dbReference>
<reference evidence="8" key="1">
    <citation type="submission" date="2023-03" db="EMBL/GenBank/DDBJ databases">
        <authorList>
            <person name="Steffen K."/>
            <person name="Cardenas P."/>
        </authorList>
    </citation>
    <scope>NUCLEOTIDE SEQUENCE</scope>
</reference>
<proteinExistence type="inferred from homology"/>
<keyword evidence="4" id="KW-0862">Zinc</keyword>
<dbReference type="PANTHER" id="PTHR43350:SF19">
    <property type="entry name" value="D-GULOSIDE 3-DEHYDROGENASE"/>
    <property type="match status" value="1"/>
</dbReference>
<feature type="domain" description="Alcohol dehydrogenase-like C-terminal" evidence="6">
    <location>
        <begin position="161"/>
        <end position="212"/>
    </location>
</feature>
<dbReference type="Pfam" id="PF08240">
    <property type="entry name" value="ADH_N"/>
    <property type="match status" value="1"/>
</dbReference>
<dbReference type="GO" id="GO:0046872">
    <property type="term" value="F:metal ion binding"/>
    <property type="evidence" value="ECO:0007669"/>
    <property type="project" value="UniProtKB-KW"/>
</dbReference>
<dbReference type="Gene3D" id="3.40.50.720">
    <property type="entry name" value="NAD(P)-binding Rossmann-like Domain"/>
    <property type="match status" value="1"/>
</dbReference>
<dbReference type="SUPFAM" id="SSF51735">
    <property type="entry name" value="NAD(P)-binding Rossmann-fold domains"/>
    <property type="match status" value="1"/>
</dbReference>
<dbReference type="Proteomes" id="UP001174909">
    <property type="component" value="Unassembled WGS sequence"/>
</dbReference>
<evidence type="ECO:0000313" key="9">
    <source>
        <dbReference type="Proteomes" id="UP001174909"/>
    </source>
</evidence>
<dbReference type="GO" id="GO:0016491">
    <property type="term" value="F:oxidoreductase activity"/>
    <property type="evidence" value="ECO:0007669"/>
    <property type="project" value="UniProtKB-KW"/>
</dbReference>
<dbReference type="PANTHER" id="PTHR43350">
    <property type="entry name" value="NAD-DEPENDENT ALCOHOL DEHYDROGENASE"/>
    <property type="match status" value="1"/>
</dbReference>
<protein>
    <submittedName>
        <fullName evidence="8">D-guloside 3-dehydrogenase</fullName>
    </submittedName>
</protein>
<evidence type="ECO:0000256" key="5">
    <source>
        <dbReference type="ARBA" id="ARBA00023002"/>
    </source>
</evidence>
<accession>A0AA35WC55</accession>
<gene>
    <name evidence="8" type="ORF">GBAR_LOCUS6276</name>
</gene>
<keyword evidence="5" id="KW-0560">Oxidoreductase</keyword>
<evidence type="ECO:0000256" key="2">
    <source>
        <dbReference type="ARBA" id="ARBA00008072"/>
    </source>
</evidence>
<dbReference type="InterPro" id="IPR036291">
    <property type="entry name" value="NAD(P)-bd_dom_sf"/>
</dbReference>
<organism evidence="8 9">
    <name type="scientific">Geodia barretti</name>
    <name type="common">Barrett's horny sponge</name>
    <dbReference type="NCBI Taxonomy" id="519541"/>
    <lineage>
        <taxon>Eukaryota</taxon>
        <taxon>Metazoa</taxon>
        <taxon>Porifera</taxon>
        <taxon>Demospongiae</taxon>
        <taxon>Heteroscleromorpha</taxon>
        <taxon>Tetractinellida</taxon>
        <taxon>Astrophorina</taxon>
        <taxon>Geodiidae</taxon>
        <taxon>Geodia</taxon>
    </lineage>
</organism>
<evidence type="ECO:0000259" key="7">
    <source>
        <dbReference type="Pfam" id="PF08240"/>
    </source>
</evidence>